<dbReference type="PANTHER" id="PTHR44591:SF3">
    <property type="entry name" value="RESPONSE REGULATORY DOMAIN-CONTAINING PROTEIN"/>
    <property type="match status" value="1"/>
</dbReference>
<feature type="domain" description="Response regulatory" evidence="3">
    <location>
        <begin position="68"/>
        <end position="183"/>
    </location>
</feature>
<dbReference type="SUPFAM" id="SSF46955">
    <property type="entry name" value="Putative DNA-binding domain"/>
    <property type="match status" value="1"/>
</dbReference>
<reference evidence="4 5" key="1">
    <citation type="submission" date="2019-07" db="EMBL/GenBank/DDBJ databases">
        <title>Diversity of Bacteria from Kongsfjorden, Arctic.</title>
        <authorList>
            <person name="Yu Y."/>
        </authorList>
    </citation>
    <scope>NUCLEOTIDE SEQUENCE [LARGE SCALE GENOMIC DNA]</scope>
    <source>
        <strain evidence="4 5">SM1927</strain>
    </source>
</reference>
<dbReference type="Pfam" id="PF12728">
    <property type="entry name" value="HTH_17"/>
    <property type="match status" value="1"/>
</dbReference>
<dbReference type="InterPro" id="IPR041657">
    <property type="entry name" value="HTH_17"/>
</dbReference>
<proteinExistence type="predicted"/>
<organism evidence="4 5">
    <name type="scientific">Pseudoalteromonas neustonica</name>
    <dbReference type="NCBI Taxonomy" id="1840331"/>
    <lineage>
        <taxon>Bacteria</taxon>
        <taxon>Pseudomonadati</taxon>
        <taxon>Pseudomonadota</taxon>
        <taxon>Gammaproteobacteria</taxon>
        <taxon>Alteromonadales</taxon>
        <taxon>Pseudoalteromonadaceae</taxon>
        <taxon>Pseudoalteromonas</taxon>
    </lineage>
</organism>
<dbReference type="InterPro" id="IPR050595">
    <property type="entry name" value="Bact_response_regulator"/>
</dbReference>
<dbReference type="RefSeq" id="WP_145239825.1">
    <property type="nucleotide sequence ID" value="NZ_VNFF01000013.1"/>
</dbReference>
<dbReference type="Proteomes" id="UP000317938">
    <property type="component" value="Unassembled WGS sequence"/>
</dbReference>
<dbReference type="PANTHER" id="PTHR44591">
    <property type="entry name" value="STRESS RESPONSE REGULATOR PROTEIN 1"/>
    <property type="match status" value="1"/>
</dbReference>
<keyword evidence="5" id="KW-1185">Reference proteome</keyword>
<name>A0ABY3FCH8_9GAMM</name>
<dbReference type="InterPro" id="IPR011006">
    <property type="entry name" value="CheY-like_superfamily"/>
</dbReference>
<dbReference type="SMART" id="SM00448">
    <property type="entry name" value="REC"/>
    <property type="match status" value="1"/>
</dbReference>
<evidence type="ECO:0000259" key="3">
    <source>
        <dbReference type="PROSITE" id="PS50110"/>
    </source>
</evidence>
<dbReference type="InterPro" id="IPR009061">
    <property type="entry name" value="DNA-bd_dom_put_sf"/>
</dbReference>
<dbReference type="PROSITE" id="PS50110">
    <property type="entry name" value="RESPONSE_REGULATORY"/>
    <property type="match status" value="1"/>
</dbReference>
<sequence length="185" mass="20853">MLKTLKPSEIARYCDVHQRTVSRWIASGELVGHKLPGRGNYRVQVSDFINFLKKQNMPISDSLSLQKQVLIIDDEVNVRSSIKRTLKKQNFSIIEAASGFEAGLLLQQKNPDLITVDLRMPGISGLEVIRMIRAQERFSDVKILVISGVHEEELKNTIVVGAHGYLCKPFTSDELINIVNKLVNK</sequence>
<comment type="caution">
    <text evidence="4">The sequence shown here is derived from an EMBL/GenBank/DDBJ whole genome shotgun (WGS) entry which is preliminary data.</text>
</comment>
<dbReference type="Pfam" id="PF00072">
    <property type="entry name" value="Response_reg"/>
    <property type="match status" value="1"/>
</dbReference>
<keyword evidence="1 2" id="KW-0597">Phosphoprotein</keyword>
<feature type="modified residue" description="4-aspartylphosphate" evidence="2">
    <location>
        <position position="117"/>
    </location>
</feature>
<dbReference type="Gene3D" id="3.40.50.2300">
    <property type="match status" value="1"/>
</dbReference>
<dbReference type="InterPro" id="IPR001789">
    <property type="entry name" value="Sig_transdc_resp-reg_receiver"/>
</dbReference>
<dbReference type="CDD" id="cd17536">
    <property type="entry name" value="REC_YesN-like"/>
    <property type="match status" value="1"/>
</dbReference>
<evidence type="ECO:0000313" key="4">
    <source>
        <dbReference type="EMBL" id="TVU82193.1"/>
    </source>
</evidence>
<evidence type="ECO:0000256" key="2">
    <source>
        <dbReference type="PROSITE-ProRule" id="PRU00169"/>
    </source>
</evidence>
<dbReference type="EMBL" id="VNFF01000013">
    <property type="protein sequence ID" value="TVU82193.1"/>
    <property type="molecule type" value="Genomic_DNA"/>
</dbReference>
<protein>
    <submittedName>
        <fullName evidence="4">Response regulator</fullName>
    </submittedName>
</protein>
<accession>A0ABY3FCH8</accession>
<dbReference type="SUPFAM" id="SSF52172">
    <property type="entry name" value="CheY-like"/>
    <property type="match status" value="1"/>
</dbReference>
<gene>
    <name evidence="4" type="ORF">FQP85_14245</name>
</gene>
<evidence type="ECO:0000256" key="1">
    <source>
        <dbReference type="ARBA" id="ARBA00022553"/>
    </source>
</evidence>
<evidence type="ECO:0000313" key="5">
    <source>
        <dbReference type="Proteomes" id="UP000317938"/>
    </source>
</evidence>